<evidence type="ECO:0000313" key="2">
    <source>
        <dbReference type="EMBL" id="RRJ85683.1"/>
    </source>
</evidence>
<dbReference type="RefSeq" id="WP_124973885.1">
    <property type="nucleotide sequence ID" value="NZ_RQVS01000021.1"/>
</dbReference>
<evidence type="ECO:0000256" key="1">
    <source>
        <dbReference type="SAM" id="MobiDB-lite"/>
    </source>
</evidence>
<proteinExistence type="predicted"/>
<reference evidence="2 3" key="1">
    <citation type="submission" date="2018-11" db="EMBL/GenBank/DDBJ databases">
        <title>YIM 102482-1 draft genome.</title>
        <authorList>
            <person name="Li G."/>
            <person name="Jiang Y."/>
        </authorList>
    </citation>
    <scope>NUCLEOTIDE SEQUENCE [LARGE SCALE GENOMIC DNA]</scope>
    <source>
        <strain evidence="2 3">YIM 102482-1</strain>
    </source>
</reference>
<dbReference type="Proteomes" id="UP000274391">
    <property type="component" value="Unassembled WGS sequence"/>
</dbReference>
<comment type="caution">
    <text evidence="2">The sequence shown here is derived from an EMBL/GenBank/DDBJ whole genome shotgun (WGS) entry which is preliminary data.</text>
</comment>
<gene>
    <name evidence="2" type="ORF">EG850_12230</name>
</gene>
<protein>
    <submittedName>
        <fullName evidence="2">Uncharacterized protein</fullName>
    </submittedName>
</protein>
<organism evidence="2 3">
    <name type="scientific">Gulosibacter macacae</name>
    <dbReference type="NCBI Taxonomy" id="2488791"/>
    <lineage>
        <taxon>Bacteria</taxon>
        <taxon>Bacillati</taxon>
        <taxon>Actinomycetota</taxon>
        <taxon>Actinomycetes</taxon>
        <taxon>Micrococcales</taxon>
        <taxon>Microbacteriaceae</taxon>
        <taxon>Gulosibacter</taxon>
    </lineage>
</organism>
<keyword evidence="3" id="KW-1185">Reference proteome</keyword>
<feature type="compositionally biased region" description="Polar residues" evidence="1">
    <location>
        <begin position="1"/>
        <end position="21"/>
    </location>
</feature>
<accession>A0A3P3VYD2</accession>
<dbReference type="OrthoDB" id="5119243at2"/>
<evidence type="ECO:0000313" key="3">
    <source>
        <dbReference type="Proteomes" id="UP000274391"/>
    </source>
</evidence>
<name>A0A3P3VYD2_9MICO</name>
<dbReference type="EMBL" id="RQVS01000021">
    <property type="protein sequence ID" value="RRJ85683.1"/>
    <property type="molecule type" value="Genomic_DNA"/>
</dbReference>
<dbReference type="AlphaFoldDB" id="A0A3P3VYD2"/>
<sequence length="106" mass="11246">MSSLIPAQNTGGGLFSTSASTAADRRQSSALARQTRRDIDQIAARVEVETAAEQARAFLVSHAMTNVATLVNQAESHMKIAPAAAPFYEALITSYAINAGQRIARL</sequence>
<feature type="region of interest" description="Disordered" evidence="1">
    <location>
        <begin position="1"/>
        <end position="34"/>
    </location>
</feature>